<proteinExistence type="predicted"/>
<dbReference type="Proteomes" id="UP001151752">
    <property type="component" value="Chromosome 7"/>
</dbReference>
<accession>A0A9Q0UPK8</accession>
<sequence>MVYFPGGGEERNGIEGNVVGIGIVGIVGRLGRGGKVSLGRLGIVGRLGSGGSEGCVVGCGGNGGSAGFRKIRQGRPANKKTKNSSRFFVMNQGSIVAGLYRWRWRREDLSVICERWLV</sequence>
<keyword evidence="2" id="KW-1185">Reference proteome</keyword>
<reference evidence="1" key="1">
    <citation type="submission" date="2022-11" db="EMBL/GenBank/DDBJ databases">
        <authorList>
            <person name="Hyden B.L."/>
            <person name="Feng K."/>
            <person name="Yates T."/>
            <person name="Jawdy S."/>
            <person name="Smart L.B."/>
            <person name="Muchero W."/>
        </authorList>
    </citation>
    <scope>NUCLEOTIDE SEQUENCE</scope>
    <source>
        <tissue evidence="1">Shoot tip</tissue>
    </source>
</reference>
<name>A0A9Q0UPK8_9ROSI</name>
<comment type="caution">
    <text evidence="1">The sequence shown here is derived from an EMBL/GenBank/DDBJ whole genome shotgun (WGS) entry which is preliminary data.</text>
</comment>
<evidence type="ECO:0000313" key="2">
    <source>
        <dbReference type="Proteomes" id="UP001151752"/>
    </source>
</evidence>
<dbReference type="AlphaFoldDB" id="A0A9Q0UPK8"/>
<protein>
    <submittedName>
        <fullName evidence="1">Uncharacterized protein</fullName>
    </submittedName>
</protein>
<gene>
    <name evidence="1" type="ORF">OIU74_005529</name>
</gene>
<reference evidence="1" key="2">
    <citation type="journal article" date="2023" name="Int. J. Mol. Sci.">
        <title>De Novo Assembly and Annotation of 11 Diverse Shrub Willow (Salix) Genomes Reveals Novel Gene Organization in Sex-Linked Regions.</title>
        <authorList>
            <person name="Hyden B."/>
            <person name="Feng K."/>
            <person name="Yates T.B."/>
            <person name="Jawdy S."/>
            <person name="Cereghino C."/>
            <person name="Smart L.B."/>
            <person name="Muchero W."/>
        </authorList>
    </citation>
    <scope>NUCLEOTIDE SEQUENCE</scope>
    <source>
        <tissue evidence="1">Shoot tip</tissue>
    </source>
</reference>
<dbReference type="EMBL" id="JAPFFM010000011">
    <property type="protein sequence ID" value="KAJ6733758.1"/>
    <property type="molecule type" value="Genomic_DNA"/>
</dbReference>
<organism evidence="1 2">
    <name type="scientific">Salix koriyanagi</name>
    <dbReference type="NCBI Taxonomy" id="2511006"/>
    <lineage>
        <taxon>Eukaryota</taxon>
        <taxon>Viridiplantae</taxon>
        <taxon>Streptophyta</taxon>
        <taxon>Embryophyta</taxon>
        <taxon>Tracheophyta</taxon>
        <taxon>Spermatophyta</taxon>
        <taxon>Magnoliopsida</taxon>
        <taxon>eudicotyledons</taxon>
        <taxon>Gunneridae</taxon>
        <taxon>Pentapetalae</taxon>
        <taxon>rosids</taxon>
        <taxon>fabids</taxon>
        <taxon>Malpighiales</taxon>
        <taxon>Salicaceae</taxon>
        <taxon>Saliceae</taxon>
        <taxon>Salix</taxon>
    </lineage>
</organism>
<evidence type="ECO:0000313" key="1">
    <source>
        <dbReference type="EMBL" id="KAJ6733758.1"/>
    </source>
</evidence>